<gene>
    <name evidence="2" type="ORF">GON05_17880</name>
</gene>
<accession>A0ABW9UAQ0</accession>
<evidence type="ECO:0000313" key="3">
    <source>
        <dbReference type="Proteomes" id="UP000467637"/>
    </source>
</evidence>
<feature type="domain" description="DUF4037" evidence="1">
    <location>
        <begin position="126"/>
        <end position="224"/>
    </location>
</feature>
<proteinExistence type="predicted"/>
<sequence length="360" mass="40625">MSDHIPGIQLSRLFHEHYVAPRLTAAKPTLLYASALVGPGSEVLGFDTSMSCDHDWGPRVLIFIRESDIPQKETILAALQHEIPASFYNYPVEINQTIVTTVSSYYGSRLGVSPTKLFEGLDLVDWLTFSSQTLAELSGGAIYRDDIIELTTVHESLRYYPKDVWLFLMASVWNRIGQEEHLMPRAGFVGDELGSSLIASRLVRDVMSLCFLIERRYAPYPKWFGTAFQQLTCSSELLPYLQTAQNTSEWRVREQALAKAYQIVAQMHNELQLTEPLDTTVKLFYDRPFSVIGGGRFAEALVSEIEDPTLRKLAAFGFGGIDQISDNTDFRAISERFQAVTCEINPLRAFFDGLSNERDQ</sequence>
<dbReference type="Proteomes" id="UP000467637">
    <property type="component" value="Unassembled WGS sequence"/>
</dbReference>
<organism evidence="2 3">
    <name type="scientific">Paenibacillus anseongense</name>
    <dbReference type="NCBI Taxonomy" id="2682845"/>
    <lineage>
        <taxon>Bacteria</taxon>
        <taxon>Bacillati</taxon>
        <taxon>Bacillota</taxon>
        <taxon>Bacilli</taxon>
        <taxon>Bacillales</taxon>
        <taxon>Paenibacillaceae</taxon>
        <taxon>Paenibacillus</taxon>
    </lineage>
</organism>
<comment type="caution">
    <text evidence="2">The sequence shown here is derived from an EMBL/GenBank/DDBJ whole genome shotgun (WGS) entry which is preliminary data.</text>
</comment>
<dbReference type="RefSeq" id="WP_181646126.1">
    <property type="nucleotide sequence ID" value="NZ_WSEM01000016.1"/>
</dbReference>
<evidence type="ECO:0000313" key="2">
    <source>
        <dbReference type="EMBL" id="MVQ36481.1"/>
    </source>
</evidence>
<keyword evidence="3" id="KW-1185">Reference proteome</keyword>
<dbReference type="EMBL" id="WSEM01000016">
    <property type="protein sequence ID" value="MVQ36481.1"/>
    <property type="molecule type" value="Genomic_DNA"/>
</dbReference>
<name>A0ABW9UAQ0_9BACL</name>
<dbReference type="InterPro" id="IPR025117">
    <property type="entry name" value="DUF4037"/>
</dbReference>
<protein>
    <submittedName>
        <fullName evidence="2">DUF4037 domain-containing protein</fullName>
    </submittedName>
</protein>
<evidence type="ECO:0000259" key="1">
    <source>
        <dbReference type="Pfam" id="PF13228"/>
    </source>
</evidence>
<dbReference type="Pfam" id="PF13228">
    <property type="entry name" value="DUF4037"/>
    <property type="match status" value="1"/>
</dbReference>
<reference evidence="2 3" key="1">
    <citation type="submission" date="2019-12" db="EMBL/GenBank/DDBJ databases">
        <authorList>
            <person name="Huq M.A."/>
        </authorList>
    </citation>
    <scope>NUCLEOTIDE SEQUENCE [LARGE SCALE GENOMIC DNA]</scope>
    <source>
        <strain evidence="2 3">MAH-34</strain>
    </source>
</reference>